<keyword evidence="5" id="KW-1185">Reference proteome</keyword>
<dbReference type="PROSITE" id="PS51774">
    <property type="entry name" value="NAB"/>
    <property type="match status" value="1"/>
</dbReference>
<accession>A0A9W7MS97</accession>
<name>A0A9W7MS97_HIBTR</name>
<dbReference type="Pfam" id="PF07765">
    <property type="entry name" value="KIP1"/>
    <property type="match status" value="1"/>
</dbReference>
<gene>
    <name evidence="4" type="ORF">HRI_004979500</name>
</gene>
<dbReference type="PANTHER" id="PTHR32258">
    <property type="entry name" value="PROTEIN NETWORKED 4A"/>
    <property type="match status" value="1"/>
</dbReference>
<dbReference type="PANTHER" id="PTHR32258:SF22">
    <property type="entry name" value="PROTEIN NETWORKED 3A-LIKE"/>
    <property type="match status" value="1"/>
</dbReference>
<dbReference type="GO" id="GO:0003779">
    <property type="term" value="F:actin binding"/>
    <property type="evidence" value="ECO:0007669"/>
    <property type="project" value="InterPro"/>
</dbReference>
<dbReference type="InterPro" id="IPR011684">
    <property type="entry name" value="NAB"/>
</dbReference>
<reference evidence="4" key="1">
    <citation type="submission" date="2023-05" db="EMBL/GenBank/DDBJ databases">
        <title>Genome and transcriptome analyses reveal genes involved in the formation of fine ridges on petal epidermal cells in Hibiscus trionum.</title>
        <authorList>
            <person name="Koshimizu S."/>
            <person name="Masuda S."/>
            <person name="Ishii T."/>
            <person name="Shirasu K."/>
            <person name="Hoshino A."/>
            <person name="Arita M."/>
        </authorList>
    </citation>
    <scope>NUCLEOTIDE SEQUENCE</scope>
    <source>
        <strain evidence="4">Hamamatsu line</strain>
    </source>
</reference>
<keyword evidence="1" id="KW-0175">Coiled coil</keyword>
<dbReference type="EMBL" id="BSYR01000065">
    <property type="protein sequence ID" value="GMJ13104.1"/>
    <property type="molecule type" value="Genomic_DNA"/>
</dbReference>
<evidence type="ECO:0000256" key="1">
    <source>
        <dbReference type="ARBA" id="ARBA00023054"/>
    </source>
</evidence>
<dbReference type="Proteomes" id="UP001165190">
    <property type="component" value="Unassembled WGS sequence"/>
</dbReference>
<protein>
    <submittedName>
        <fullName evidence="4">Networked 3A</fullName>
    </submittedName>
</protein>
<organism evidence="4 5">
    <name type="scientific">Hibiscus trionum</name>
    <name type="common">Flower of an hour</name>
    <dbReference type="NCBI Taxonomy" id="183268"/>
    <lineage>
        <taxon>Eukaryota</taxon>
        <taxon>Viridiplantae</taxon>
        <taxon>Streptophyta</taxon>
        <taxon>Embryophyta</taxon>
        <taxon>Tracheophyta</taxon>
        <taxon>Spermatophyta</taxon>
        <taxon>Magnoliopsida</taxon>
        <taxon>eudicotyledons</taxon>
        <taxon>Gunneridae</taxon>
        <taxon>Pentapetalae</taxon>
        <taxon>rosids</taxon>
        <taxon>malvids</taxon>
        <taxon>Malvales</taxon>
        <taxon>Malvaceae</taxon>
        <taxon>Malvoideae</taxon>
        <taxon>Hibiscus</taxon>
    </lineage>
</organism>
<evidence type="ECO:0000256" key="2">
    <source>
        <dbReference type="ARBA" id="ARBA00038006"/>
    </source>
</evidence>
<comment type="similarity">
    <text evidence="2">Belongs to the NET family.</text>
</comment>
<evidence type="ECO:0000313" key="4">
    <source>
        <dbReference type="EMBL" id="GMJ13104.1"/>
    </source>
</evidence>
<comment type="caution">
    <text evidence="4">The sequence shown here is derived from an EMBL/GenBank/DDBJ whole genome shotgun (WGS) entry which is preliminary data.</text>
</comment>
<sequence>MLGDYADLDMKVNAILSIIVQDDGDSFAKRAEMYYQKRPQLIEMVEDLHKTYRSLAEKYDQLRSQLHSASPVAVTRVHGLQSCVELEGNGSVQDRDLEAELDDGVSNVVIKNSEMKPEDRRYEEEKKSGIGFERNTSNGYEAAMLEHEKLWNELRLKVSELVEDNLSHQAELIRRNDAKRETIRDLCSKMNMVDDNGNHKVTNKTRSQSQSQVSRLKRIFLGRFMK</sequence>
<evidence type="ECO:0000313" key="5">
    <source>
        <dbReference type="Proteomes" id="UP001165190"/>
    </source>
</evidence>
<proteinExistence type="inferred from homology"/>
<dbReference type="AlphaFoldDB" id="A0A9W7MS97"/>
<feature type="domain" description="NAB" evidence="3">
    <location>
        <begin position="1"/>
        <end position="66"/>
    </location>
</feature>
<evidence type="ECO:0000259" key="3">
    <source>
        <dbReference type="PROSITE" id="PS51774"/>
    </source>
</evidence>
<dbReference type="OrthoDB" id="1924020at2759"/>
<dbReference type="InterPro" id="IPR051861">
    <property type="entry name" value="NET_actin-binding_domain"/>
</dbReference>